<proteinExistence type="predicted"/>
<evidence type="ECO:0000313" key="2">
    <source>
        <dbReference type="Proteomes" id="UP001152607"/>
    </source>
</evidence>
<dbReference type="OrthoDB" id="3941101at2759"/>
<evidence type="ECO:0000313" key="1">
    <source>
        <dbReference type="EMBL" id="CAI6339657.1"/>
    </source>
</evidence>
<protein>
    <submittedName>
        <fullName evidence="1">Uncharacterized protein</fullName>
    </submittedName>
</protein>
<keyword evidence="2" id="KW-1185">Reference proteome</keyword>
<dbReference type="EMBL" id="CAOQHR010000009">
    <property type="protein sequence ID" value="CAI6339657.1"/>
    <property type="molecule type" value="Genomic_DNA"/>
</dbReference>
<gene>
    <name evidence="1" type="ORF">PDIGIT_LOCUS12820</name>
</gene>
<reference evidence="1" key="1">
    <citation type="submission" date="2023-01" db="EMBL/GenBank/DDBJ databases">
        <authorList>
            <person name="Van Ghelder C."/>
            <person name="Rancurel C."/>
        </authorList>
    </citation>
    <scope>NUCLEOTIDE SEQUENCE</scope>
    <source>
        <strain evidence="1">CNCM I-4278</strain>
    </source>
</reference>
<dbReference type="Proteomes" id="UP001152607">
    <property type="component" value="Unassembled WGS sequence"/>
</dbReference>
<accession>A0A9W4UR81</accession>
<comment type="caution">
    <text evidence="1">The sequence shown here is derived from an EMBL/GenBank/DDBJ whole genome shotgun (WGS) entry which is preliminary data.</text>
</comment>
<organism evidence="1 2">
    <name type="scientific">Periconia digitata</name>
    <dbReference type="NCBI Taxonomy" id="1303443"/>
    <lineage>
        <taxon>Eukaryota</taxon>
        <taxon>Fungi</taxon>
        <taxon>Dikarya</taxon>
        <taxon>Ascomycota</taxon>
        <taxon>Pezizomycotina</taxon>
        <taxon>Dothideomycetes</taxon>
        <taxon>Pleosporomycetidae</taxon>
        <taxon>Pleosporales</taxon>
        <taxon>Massarineae</taxon>
        <taxon>Periconiaceae</taxon>
        <taxon>Periconia</taxon>
    </lineage>
</organism>
<sequence>MDLLQHRDDPLDLLATDDELPDYEPATAPEYTIGDTHIPLHTYYLRQTDRRHQLFVPYGPSASSSFRVASRSARLFSKKADTDIWRIKPGKTAEEHMCSIWFDNNGPLPWCPRAHFSYKYGLEFSTHAMESRNFSDWSIVLGGWNCMWMLEGYPQYRMVLRQRSSDEVIARFNFSAKGTAALGGAEAGDLSIYRHVLTLGPGNMDGMVEKMLCGLVVALANFRKMGKYHKSMQSKSMVVDVDG</sequence>
<name>A0A9W4UR81_9PLEO</name>
<dbReference type="AlphaFoldDB" id="A0A9W4UR81"/>